<dbReference type="InterPro" id="IPR029058">
    <property type="entry name" value="AB_hydrolase_fold"/>
</dbReference>
<feature type="domain" description="AB hydrolase-1" evidence="1">
    <location>
        <begin position="20"/>
        <end position="252"/>
    </location>
</feature>
<proteinExistence type="predicted"/>
<dbReference type="Gene3D" id="3.40.50.1820">
    <property type="entry name" value="alpha/beta hydrolase"/>
    <property type="match status" value="1"/>
</dbReference>
<keyword evidence="2" id="KW-0378">Hydrolase</keyword>
<keyword evidence="2" id="KW-0012">Acyltransferase</keyword>
<dbReference type="EMBL" id="CP007174">
    <property type="protein sequence ID" value="AIF85097.1"/>
    <property type="molecule type" value="Genomic_DNA"/>
</dbReference>
<dbReference type="PANTHER" id="PTHR43194:SF2">
    <property type="entry name" value="PEROXISOMAL MEMBRANE PROTEIN LPX1"/>
    <property type="match status" value="1"/>
</dbReference>
<dbReference type="GO" id="GO:0016746">
    <property type="term" value="F:acyltransferase activity"/>
    <property type="evidence" value="ECO:0007669"/>
    <property type="project" value="UniProtKB-KW"/>
</dbReference>
<dbReference type="RefSeq" id="WP_148701559.1">
    <property type="nucleotide sequence ID" value="NZ_CP007174.1"/>
</dbReference>
<dbReference type="KEGG" id="nev:NTE_03063"/>
<evidence type="ECO:0000259" key="1">
    <source>
        <dbReference type="Pfam" id="PF00561"/>
    </source>
</evidence>
<dbReference type="Pfam" id="PF00561">
    <property type="entry name" value="Abhydrolase_1"/>
    <property type="match status" value="1"/>
</dbReference>
<keyword evidence="3" id="KW-1185">Reference proteome</keyword>
<dbReference type="eggNOG" id="arCOG01648">
    <property type="taxonomic scope" value="Archaea"/>
</dbReference>
<dbReference type="AlphaFoldDB" id="A0A075MWS3"/>
<dbReference type="OrthoDB" id="7531at2157"/>
<dbReference type="Proteomes" id="UP000028194">
    <property type="component" value="Chromosome"/>
</dbReference>
<protein>
    <submittedName>
        <fullName evidence="2">Putative hydrolase or acyltransferase of alpha/beta superfamily</fullName>
    </submittedName>
</protein>
<keyword evidence="2" id="KW-0808">Transferase</keyword>
<dbReference type="InterPro" id="IPR050228">
    <property type="entry name" value="Carboxylesterase_BioH"/>
</dbReference>
<name>A0A075MWS3_9ARCH</name>
<dbReference type="STRING" id="1459636.NTE_03063"/>
<reference evidence="2 3" key="1">
    <citation type="journal article" date="2014" name="PLoS ONE">
        <title>Genome Sequence of Candidatus Nitrososphaera evergladensis from Group I.1b Enriched from Everglades Soil Reveals Novel Genomic Features of the Ammonia-Oxidizing Archaea.</title>
        <authorList>
            <person name="Zhalnina K.V."/>
            <person name="Dias R."/>
            <person name="Leonard M.T."/>
            <person name="Dorr de Quadros P."/>
            <person name="Camargo F.A."/>
            <person name="Drew J.C."/>
            <person name="Farmerie W.G."/>
            <person name="Daroub S.H."/>
            <person name="Triplett E.W."/>
        </authorList>
    </citation>
    <scope>NUCLEOTIDE SEQUENCE [LARGE SCALE GENOMIC DNA]</scope>
    <source>
        <strain evidence="2 3">SR1</strain>
    </source>
</reference>
<dbReference type="InterPro" id="IPR000073">
    <property type="entry name" value="AB_hydrolase_1"/>
</dbReference>
<dbReference type="PANTHER" id="PTHR43194">
    <property type="entry name" value="HYDROLASE ALPHA/BETA FOLD FAMILY"/>
    <property type="match status" value="1"/>
</dbReference>
<evidence type="ECO:0000313" key="2">
    <source>
        <dbReference type="EMBL" id="AIF85097.1"/>
    </source>
</evidence>
<sequence length="277" mass="31408">MNIQIQGRQLHYIEQGKGQPVIFIHGGINDYRSWQFQIGPFSKKYRVISYSRRFAYPNRQLGNVVKDNTIGDNADDLAELIRKLELAPVHLVGHSYGAFTALYCAYRNPELVKTLVLGEPPVLPFLAKSHLEDDLELLSWFRDDAQRPAMEAFEREDDEKAIRAFVDEVMGKKNAFDQIPERARMLIMDNAKTLQGELESGMPTSFTIEDAKQVSIPTLLVVGELSPRFFHRIIEILSDNMPNTEQATIPGVTHDLGRATKPDILNAKVMEFLGKHA</sequence>
<accession>A0A075MWS3</accession>
<organism evidence="2 3">
    <name type="scientific">Candidatus Nitrososphaera evergladensis SR1</name>
    <dbReference type="NCBI Taxonomy" id="1459636"/>
    <lineage>
        <taxon>Archaea</taxon>
        <taxon>Nitrososphaerota</taxon>
        <taxon>Nitrososphaeria</taxon>
        <taxon>Nitrososphaerales</taxon>
        <taxon>Nitrososphaeraceae</taxon>
        <taxon>Nitrososphaera</taxon>
    </lineage>
</organism>
<dbReference type="SUPFAM" id="SSF53474">
    <property type="entry name" value="alpha/beta-Hydrolases"/>
    <property type="match status" value="1"/>
</dbReference>
<dbReference type="GO" id="GO:0016787">
    <property type="term" value="F:hydrolase activity"/>
    <property type="evidence" value="ECO:0007669"/>
    <property type="project" value="UniProtKB-KW"/>
</dbReference>
<gene>
    <name evidence="2" type="ORF">NTE_03063</name>
</gene>
<dbReference type="GeneID" id="41598730"/>
<dbReference type="HOGENOM" id="CLU_020336_50_2_2"/>
<evidence type="ECO:0000313" key="3">
    <source>
        <dbReference type="Proteomes" id="UP000028194"/>
    </source>
</evidence>